<evidence type="ECO:0000313" key="2">
    <source>
        <dbReference type="EMBL" id="QJE73323.1"/>
    </source>
</evidence>
<accession>A0A858R807</accession>
<evidence type="ECO:0008006" key="4">
    <source>
        <dbReference type="Google" id="ProtNLM"/>
    </source>
</evidence>
<feature type="signal peptide" evidence="1">
    <location>
        <begin position="1"/>
        <end position="20"/>
    </location>
</feature>
<dbReference type="KEGG" id="acru:HHL28_09660"/>
<proteinExistence type="predicted"/>
<protein>
    <recommendedName>
        <fullName evidence="4">DUF3828 domain-containing protein</fullName>
    </recommendedName>
</protein>
<keyword evidence="3" id="KW-1185">Reference proteome</keyword>
<dbReference type="AlphaFoldDB" id="A0A858R807"/>
<gene>
    <name evidence="2" type="ORF">HHL28_09660</name>
</gene>
<organism evidence="2 3">
    <name type="scientific">Aerophototrophica crusticola</name>
    <dbReference type="NCBI Taxonomy" id="1709002"/>
    <lineage>
        <taxon>Bacteria</taxon>
        <taxon>Pseudomonadati</taxon>
        <taxon>Pseudomonadota</taxon>
        <taxon>Alphaproteobacteria</taxon>
        <taxon>Rhodospirillales</taxon>
        <taxon>Rhodospirillaceae</taxon>
        <taxon>Aerophototrophica</taxon>
    </lineage>
</organism>
<dbReference type="EMBL" id="CP051775">
    <property type="protein sequence ID" value="QJE73323.1"/>
    <property type="molecule type" value="Genomic_DNA"/>
</dbReference>
<evidence type="ECO:0000313" key="3">
    <source>
        <dbReference type="Proteomes" id="UP000501891"/>
    </source>
</evidence>
<feature type="chain" id="PRO_5032486740" description="DUF3828 domain-containing protein" evidence="1">
    <location>
        <begin position="21"/>
        <end position="162"/>
    </location>
</feature>
<dbReference type="Proteomes" id="UP000501891">
    <property type="component" value="Chromosome"/>
</dbReference>
<evidence type="ECO:0000256" key="1">
    <source>
        <dbReference type="SAM" id="SignalP"/>
    </source>
</evidence>
<sequence>MRHPLTALAALLLFSLPAAAEAPHPAATPMEKALHTLLTGFSRDERSVEVLLGRPDSKGKLPDSLTPALVQAMRAAERETVMRDCGGKYLEGMICGLEYHPVLCGQDAPAKFLYRTVGPDRVEMFWPGQPKPAATYRMAEAGGAWKLDGVACTEADSFNLAK</sequence>
<name>A0A858R807_9PROT</name>
<reference evidence="2" key="1">
    <citation type="submission" date="2020-04" db="EMBL/GenBank/DDBJ databases">
        <title>A desert anoxygenic phototrophic bacterium fixes CO2 using RubisCO under aerobic conditions.</title>
        <authorList>
            <person name="Tang K."/>
        </authorList>
    </citation>
    <scope>NUCLEOTIDE SEQUENCE [LARGE SCALE GENOMIC DNA]</scope>
    <source>
        <strain evidence="2">MIMtkB3</strain>
    </source>
</reference>
<keyword evidence="1" id="KW-0732">Signal</keyword>